<organism evidence="3 4">
    <name type="scientific">Zalerion maritima</name>
    <dbReference type="NCBI Taxonomy" id="339359"/>
    <lineage>
        <taxon>Eukaryota</taxon>
        <taxon>Fungi</taxon>
        <taxon>Dikarya</taxon>
        <taxon>Ascomycota</taxon>
        <taxon>Pezizomycotina</taxon>
        <taxon>Sordariomycetes</taxon>
        <taxon>Lulworthiomycetidae</taxon>
        <taxon>Lulworthiales</taxon>
        <taxon>Lulworthiaceae</taxon>
        <taxon>Zalerion</taxon>
    </lineage>
</organism>
<feature type="compositionally biased region" description="Basic residues" evidence="1">
    <location>
        <begin position="142"/>
        <end position="154"/>
    </location>
</feature>
<feature type="region of interest" description="Disordered" evidence="1">
    <location>
        <begin position="972"/>
        <end position="1006"/>
    </location>
</feature>
<comment type="caution">
    <text evidence="3">The sequence shown here is derived from an EMBL/GenBank/DDBJ whole genome shotgun (WGS) entry which is preliminary data.</text>
</comment>
<evidence type="ECO:0000313" key="3">
    <source>
        <dbReference type="EMBL" id="KAJ2897087.1"/>
    </source>
</evidence>
<dbReference type="AlphaFoldDB" id="A0AAD5RLA2"/>
<keyword evidence="2" id="KW-0812">Transmembrane</keyword>
<evidence type="ECO:0000256" key="2">
    <source>
        <dbReference type="SAM" id="Phobius"/>
    </source>
</evidence>
<feature type="compositionally biased region" description="Polar residues" evidence="1">
    <location>
        <begin position="176"/>
        <end position="190"/>
    </location>
</feature>
<feature type="region of interest" description="Disordered" evidence="1">
    <location>
        <begin position="628"/>
        <end position="729"/>
    </location>
</feature>
<feature type="compositionally biased region" description="Pro residues" evidence="1">
    <location>
        <begin position="699"/>
        <end position="719"/>
    </location>
</feature>
<evidence type="ECO:0000313" key="4">
    <source>
        <dbReference type="Proteomes" id="UP001201980"/>
    </source>
</evidence>
<dbReference type="EMBL" id="JAKWBI020000296">
    <property type="protein sequence ID" value="KAJ2897087.1"/>
    <property type="molecule type" value="Genomic_DNA"/>
</dbReference>
<feature type="compositionally biased region" description="Basic and acidic residues" evidence="1">
    <location>
        <begin position="276"/>
        <end position="286"/>
    </location>
</feature>
<keyword evidence="2" id="KW-1133">Transmembrane helix</keyword>
<evidence type="ECO:0000256" key="1">
    <source>
        <dbReference type="SAM" id="MobiDB-lite"/>
    </source>
</evidence>
<feature type="transmembrane region" description="Helical" evidence="2">
    <location>
        <begin position="1137"/>
        <end position="1157"/>
    </location>
</feature>
<accession>A0AAD5RLA2</accession>
<dbReference type="Proteomes" id="UP001201980">
    <property type="component" value="Unassembled WGS sequence"/>
</dbReference>
<sequence>MQVATITPQRGLAFKAHTLGRLRSRYERHDKVPSSNYERLGLPFRRRVASFTSFVGGIVPSRRAEKGGTYRTEGYWERVTTEMEKSCQDLEKNRCSVDMLTVWNIAEGVRKSTETENEIDTSGTTSKTESPKGLKEKAGSLRIRRYLSFKRKERRPPLLPPPTRSSSRGDNFAAPESTSPLRSNPINNPQPLGISSPPPVAFLIHKAGVDSPSTSRCPHRPNIPTKPLCLQTQSKQVPPPLSVAKRQDRSRKCHPRVPGAFPTSLLPPNSEESDMLDSRNRSKMEQRQVSLKLANRERNEALKLDDAILRSGEATGSIERRIRLKNTGAPTRRTQLRAEPEPDIWFGAHQKKTRNMVTTEDMSSPTVDPNIDDAGPSMPPGRTTDKATISPSSPRELSANSENTVIHTHEETEIMGSLDDSAIWDDPAVYEGPGSKHYRYGENSNTPPAGFAAPKEEKLISISPEAPLEPKSRKPGTTASIPFGPQTQDEESTSPETSEDIANLDWGLVDVESRNIPQHREEKVEMPTASEMGYRHGVQDYPQSWTTPEGSLGHIYQSEDEPAESPHALKNEWNEYFVQAEPMPKKNYGRDNDEMSETQSSTHSRKFQDVKNFISPRLESLKHSMKLPENLLGGDSPKSWARRALSRLSPSPQTRHAQEDACRLNGGMPGSFPDNGSGRNGPGGLQKSSGFMLGQMFTPPTPTPLPRPQGCPVARPKPPVSKRELRGVKRRTEQISARAAQMPTIHEPDHENRIDLDQSLFPFRIDTPRYNSKFAGHTPGPDGFLEQDHFRSAMISNAAASAFVSSSSPSPERPGPGHLSSVLQRKGGASDHPDRGREGDVAGVRQRPIPRDPKIPCGRNSSMPSFGVEGNRPQGRMIMSKSEMDARNLVPTSNKLEGDVDVGVTSNPASKLNTLRSQFSNNRGTITDADWTEALRPRRSVSHQEATAIARRNWRAMGPTTNTLHLRMRNVTGADSKAGPVGESNETSGERNNAFPQNDPNPGDEPVDVRFSVHDLRIKNSEHNNQDEEKTLVTTATDLYDEMDTPSISEGEQAINAYVGQRQNQERSKTIIAAIKGLLVSYWRFVSPVFNVYSPFWSRVEGQHTEWRDFVVFVAAMVFVLLVIGLGVWGARGIFLAWNKVCIVAELLALAIGFGAGEERD</sequence>
<feature type="region of interest" description="Disordered" evidence="1">
    <location>
        <begin position="582"/>
        <end position="611"/>
    </location>
</feature>
<reference evidence="3" key="1">
    <citation type="submission" date="2022-07" db="EMBL/GenBank/DDBJ databases">
        <title>Draft genome sequence of Zalerion maritima ATCC 34329, a (micro)plastics degrading marine fungus.</title>
        <authorList>
            <person name="Paco A."/>
            <person name="Goncalves M.F.M."/>
            <person name="Rocha-Santos T.A.P."/>
            <person name="Alves A."/>
        </authorList>
    </citation>
    <scope>NUCLEOTIDE SEQUENCE</scope>
    <source>
        <strain evidence="3">ATCC 34329</strain>
    </source>
</reference>
<feature type="compositionally biased region" description="Polar residues" evidence="1">
    <location>
        <begin position="984"/>
        <end position="1000"/>
    </location>
</feature>
<feature type="compositionally biased region" description="Polar residues" evidence="1">
    <location>
        <begin position="386"/>
        <end position="401"/>
    </location>
</feature>
<feature type="transmembrane region" description="Helical" evidence="2">
    <location>
        <begin position="1110"/>
        <end position="1131"/>
    </location>
</feature>
<protein>
    <submittedName>
        <fullName evidence="3">Uncharacterized protein</fullName>
    </submittedName>
</protein>
<feature type="region of interest" description="Disordered" evidence="1">
    <location>
        <begin position="464"/>
        <end position="565"/>
    </location>
</feature>
<feature type="compositionally biased region" description="Acidic residues" evidence="1">
    <location>
        <begin position="488"/>
        <end position="499"/>
    </location>
</feature>
<feature type="region of interest" description="Disordered" evidence="1">
    <location>
        <begin position="359"/>
        <end position="401"/>
    </location>
</feature>
<feature type="region of interest" description="Disordered" evidence="1">
    <location>
        <begin position="233"/>
        <end position="286"/>
    </location>
</feature>
<name>A0AAD5RLA2_9PEZI</name>
<keyword evidence="2" id="KW-0472">Membrane</keyword>
<feature type="compositionally biased region" description="Basic and acidic residues" evidence="1">
    <location>
        <begin position="129"/>
        <end position="139"/>
    </location>
</feature>
<proteinExistence type="predicted"/>
<feature type="region of interest" description="Disordered" evidence="1">
    <location>
        <begin position="804"/>
        <end position="873"/>
    </location>
</feature>
<keyword evidence="4" id="KW-1185">Reference proteome</keyword>
<feature type="region of interest" description="Disordered" evidence="1">
    <location>
        <begin position="112"/>
        <end position="199"/>
    </location>
</feature>
<feature type="compositionally biased region" description="Basic and acidic residues" evidence="1">
    <location>
        <begin position="828"/>
        <end position="840"/>
    </location>
</feature>
<gene>
    <name evidence="3" type="ORF">MKZ38_004997</name>
</gene>